<dbReference type="EMBL" id="BSYR01000048">
    <property type="protein sequence ID" value="GMJ07654.1"/>
    <property type="molecule type" value="Genomic_DNA"/>
</dbReference>
<dbReference type="OrthoDB" id="5835829at2759"/>
<dbReference type="GO" id="GO:0016740">
    <property type="term" value="F:transferase activity"/>
    <property type="evidence" value="ECO:0007669"/>
    <property type="project" value="UniProtKB-KW"/>
</dbReference>
<evidence type="ECO:0000313" key="3">
    <source>
        <dbReference type="Proteomes" id="UP001165190"/>
    </source>
</evidence>
<name>A0A9W7J698_HIBTR</name>
<keyword evidence="2" id="KW-0808">Transferase</keyword>
<gene>
    <name evidence="2" type="ORF">HRI_004434600</name>
</gene>
<dbReference type="Proteomes" id="UP001165190">
    <property type="component" value="Unassembled WGS sequence"/>
</dbReference>
<keyword evidence="3" id="KW-1185">Reference proteome</keyword>
<organism evidence="2 3">
    <name type="scientific">Hibiscus trionum</name>
    <name type="common">Flower of an hour</name>
    <dbReference type="NCBI Taxonomy" id="183268"/>
    <lineage>
        <taxon>Eukaryota</taxon>
        <taxon>Viridiplantae</taxon>
        <taxon>Streptophyta</taxon>
        <taxon>Embryophyta</taxon>
        <taxon>Tracheophyta</taxon>
        <taxon>Spermatophyta</taxon>
        <taxon>Magnoliopsida</taxon>
        <taxon>eudicotyledons</taxon>
        <taxon>Gunneridae</taxon>
        <taxon>Pentapetalae</taxon>
        <taxon>rosids</taxon>
        <taxon>malvids</taxon>
        <taxon>Malvales</taxon>
        <taxon>Malvaceae</taxon>
        <taxon>Malvoideae</taxon>
        <taxon>Hibiscus</taxon>
    </lineage>
</organism>
<dbReference type="PANTHER" id="PTHR48050:SF2">
    <property type="entry name" value="STEROL 3-BETA-GLUCOSYLTRANSFERASE UGT80A2-LIKE"/>
    <property type="match status" value="1"/>
</dbReference>
<evidence type="ECO:0000256" key="1">
    <source>
        <dbReference type="SAM" id="MobiDB-lite"/>
    </source>
</evidence>
<reference evidence="2" key="1">
    <citation type="submission" date="2023-05" db="EMBL/GenBank/DDBJ databases">
        <title>Genome and transcriptome analyses reveal genes involved in the formation of fine ridges on petal epidermal cells in Hibiscus trionum.</title>
        <authorList>
            <person name="Koshimizu S."/>
            <person name="Masuda S."/>
            <person name="Ishii T."/>
            <person name="Shirasu K."/>
            <person name="Hoshino A."/>
            <person name="Arita M."/>
        </authorList>
    </citation>
    <scope>NUCLEOTIDE SEQUENCE</scope>
    <source>
        <strain evidence="2">Hamamatsu line</strain>
    </source>
</reference>
<proteinExistence type="predicted"/>
<dbReference type="AlphaFoldDB" id="A0A9W7J698"/>
<feature type="region of interest" description="Disordered" evidence="1">
    <location>
        <begin position="1"/>
        <end position="33"/>
    </location>
</feature>
<evidence type="ECO:0000313" key="2">
    <source>
        <dbReference type="EMBL" id="GMJ07654.1"/>
    </source>
</evidence>
<sequence length="172" mass="19600">MDLPVRPDKSLAGQNLHTEASTSAIDSGSNHQSRSLRLNDNVAIYATKFLDDNVPFRKKIKWLSRLANVKHDGTLHCDIPTDMKPHTFDFVFYSEAPEKEDTDTTDIPNIPPLQIVMLIVGTRGDVQPFVAIGKHLQVIFFFTSYQTLYQLFRSIHTVCRFGIFILDCLLEF</sequence>
<dbReference type="InterPro" id="IPR050426">
    <property type="entry name" value="Glycosyltransferase_28"/>
</dbReference>
<dbReference type="PANTHER" id="PTHR48050">
    <property type="entry name" value="STEROL 3-BETA-GLUCOSYLTRANSFERASE"/>
    <property type="match status" value="1"/>
</dbReference>
<feature type="compositionally biased region" description="Polar residues" evidence="1">
    <location>
        <begin position="12"/>
        <end position="33"/>
    </location>
</feature>
<accession>A0A9W7J698</accession>
<comment type="caution">
    <text evidence="2">The sequence shown here is derived from an EMBL/GenBank/DDBJ whole genome shotgun (WGS) entry which is preliminary data.</text>
</comment>
<dbReference type="Gene3D" id="3.40.50.2000">
    <property type="entry name" value="Glycogen Phosphorylase B"/>
    <property type="match status" value="1"/>
</dbReference>
<protein>
    <submittedName>
        <fullName evidence="2">UDP-glucosyl transferase 80A2, sterol glucosyltransferase</fullName>
    </submittedName>
</protein>